<dbReference type="Proteomes" id="UP001497453">
    <property type="component" value="Chromosome 3"/>
</dbReference>
<keyword evidence="2" id="KW-1185">Reference proteome</keyword>
<evidence type="ECO:0000313" key="2">
    <source>
        <dbReference type="Proteomes" id="UP001497453"/>
    </source>
</evidence>
<dbReference type="Pfam" id="PF20174">
    <property type="entry name" value="DUF6540"/>
    <property type="match status" value="1"/>
</dbReference>
<reference evidence="2" key="1">
    <citation type="submission" date="2024-04" db="EMBL/GenBank/DDBJ databases">
        <authorList>
            <person name="Shaw F."/>
            <person name="Minotto A."/>
        </authorList>
    </citation>
    <scope>NUCLEOTIDE SEQUENCE [LARGE SCALE GENOMIC DNA]</scope>
</reference>
<accession>A0ABP1D832</accession>
<organism evidence="1 2">
    <name type="scientific">Somion occarium</name>
    <dbReference type="NCBI Taxonomy" id="3059160"/>
    <lineage>
        <taxon>Eukaryota</taxon>
        <taxon>Fungi</taxon>
        <taxon>Dikarya</taxon>
        <taxon>Basidiomycota</taxon>
        <taxon>Agaricomycotina</taxon>
        <taxon>Agaricomycetes</taxon>
        <taxon>Polyporales</taxon>
        <taxon>Cerrenaceae</taxon>
        <taxon>Somion</taxon>
    </lineage>
</organism>
<protein>
    <submittedName>
        <fullName evidence="1">Uncharacterized protein</fullName>
    </submittedName>
</protein>
<evidence type="ECO:0000313" key="1">
    <source>
        <dbReference type="EMBL" id="CAL1704016.1"/>
    </source>
</evidence>
<sequence>MAPIDTVSPPALNSGTLYICVRANPSLPDHWGLYYHETQNSGRKMHITNLGRGWIYDAATSSGVGRSMAMVLFLTIGKITPSHSSTLFEVIDATPLNTGKPDFNCISWTLDAIDRLICAKRVALKPGFTLDHLVKEIDDVTLNIREDVEKGLRYGISGSSDIFAM</sequence>
<proteinExistence type="predicted"/>
<name>A0ABP1D832_9APHY</name>
<dbReference type="EMBL" id="OZ037946">
    <property type="protein sequence ID" value="CAL1704016.1"/>
    <property type="molecule type" value="Genomic_DNA"/>
</dbReference>
<gene>
    <name evidence="1" type="ORF">GFSPODELE1_LOCUS4812</name>
</gene>
<dbReference type="InterPro" id="IPR046670">
    <property type="entry name" value="DUF6540"/>
</dbReference>